<evidence type="ECO:0000256" key="7">
    <source>
        <dbReference type="ARBA" id="ARBA00047625"/>
    </source>
</evidence>
<dbReference type="InterPro" id="IPR015424">
    <property type="entry name" value="PyrdxlP-dep_Trfase"/>
</dbReference>
<evidence type="ECO:0000256" key="8">
    <source>
        <dbReference type="RuleBase" id="RU362118"/>
    </source>
</evidence>
<dbReference type="GO" id="GO:0047804">
    <property type="term" value="F:cysteine-S-conjugate beta-lyase activity"/>
    <property type="evidence" value="ECO:0007669"/>
    <property type="project" value="UniProtKB-EC"/>
</dbReference>
<dbReference type="InterPro" id="IPR000277">
    <property type="entry name" value="Cys/Met-Metab_PyrdxlP-dep_enz"/>
</dbReference>
<dbReference type="Pfam" id="PF01053">
    <property type="entry name" value="Cys_Met_Meta_PP"/>
    <property type="match status" value="1"/>
</dbReference>
<dbReference type="PIRSF" id="PIRSF001434">
    <property type="entry name" value="CGS"/>
    <property type="match status" value="1"/>
</dbReference>
<dbReference type="EC" id="4.4.1.13" evidence="9"/>
<comment type="catalytic activity">
    <reaction evidence="7">
        <text>an S-substituted L-cysteine + H2O = a thiol + pyruvate + NH4(+)</text>
        <dbReference type="Rhea" id="RHEA:18121"/>
        <dbReference type="ChEBI" id="CHEBI:15361"/>
        <dbReference type="ChEBI" id="CHEBI:15377"/>
        <dbReference type="ChEBI" id="CHEBI:28938"/>
        <dbReference type="ChEBI" id="CHEBI:29256"/>
        <dbReference type="ChEBI" id="CHEBI:58717"/>
        <dbReference type="EC" id="4.4.1.13"/>
    </reaction>
</comment>
<dbReference type="Gene3D" id="3.90.1150.10">
    <property type="entry name" value="Aspartate Aminotransferase, domain 1"/>
    <property type="match status" value="1"/>
</dbReference>
<keyword evidence="4 9" id="KW-0456">Lyase</keyword>
<comment type="similarity">
    <text evidence="2 8">Belongs to the trans-sulfuration enzymes family.</text>
</comment>
<comment type="caution">
    <text evidence="9">The sequence shown here is derived from an EMBL/GenBank/DDBJ whole genome shotgun (WGS) entry which is preliminary data.</text>
</comment>
<accession>A0ABW4KLV7</accession>
<dbReference type="RefSeq" id="WP_147914133.1">
    <property type="nucleotide sequence ID" value="NZ_JBHUEJ010000002.1"/>
</dbReference>
<reference evidence="10" key="1">
    <citation type="journal article" date="2019" name="Int. J. Syst. Evol. Microbiol.">
        <title>The Global Catalogue of Microorganisms (GCM) 10K type strain sequencing project: providing services to taxonomists for standard genome sequencing and annotation.</title>
        <authorList>
            <consortium name="The Broad Institute Genomics Platform"/>
            <consortium name="The Broad Institute Genome Sequencing Center for Infectious Disease"/>
            <person name="Wu L."/>
            <person name="Ma J."/>
        </authorList>
    </citation>
    <scope>NUCLEOTIDE SEQUENCE [LARGE SCALE GENOMIC DNA]</scope>
    <source>
        <strain evidence="10">LMG 29247</strain>
    </source>
</reference>
<dbReference type="InterPro" id="IPR015421">
    <property type="entry name" value="PyrdxlP-dep_Trfase_major"/>
</dbReference>
<dbReference type="PROSITE" id="PS00868">
    <property type="entry name" value="CYS_MET_METAB_PP"/>
    <property type="match status" value="1"/>
</dbReference>
<dbReference type="InterPro" id="IPR015422">
    <property type="entry name" value="PyrdxlP-dep_Trfase_small"/>
</dbReference>
<comment type="pathway">
    <text evidence="5">Amino-acid biosynthesis; L-methionine biosynthesis via de novo pathway; L-homocysteine from L-cystathionine: step 1/1.</text>
</comment>
<evidence type="ECO:0000256" key="4">
    <source>
        <dbReference type="ARBA" id="ARBA00023239"/>
    </source>
</evidence>
<comment type="cofactor">
    <cofactor evidence="1 8">
        <name>pyridoxal 5'-phosphate</name>
        <dbReference type="ChEBI" id="CHEBI:597326"/>
    </cofactor>
</comment>
<dbReference type="EMBL" id="JBHUEJ010000002">
    <property type="protein sequence ID" value="MFD1709124.1"/>
    <property type="molecule type" value="Genomic_DNA"/>
</dbReference>
<dbReference type="Gene3D" id="3.40.640.10">
    <property type="entry name" value="Type I PLP-dependent aspartate aminotransferase-like (Major domain)"/>
    <property type="match status" value="1"/>
</dbReference>
<dbReference type="PANTHER" id="PTHR43500">
    <property type="entry name" value="CYSTATHIONINE BETA-LYASE-RELATED"/>
    <property type="match status" value="1"/>
</dbReference>
<evidence type="ECO:0000256" key="1">
    <source>
        <dbReference type="ARBA" id="ARBA00001933"/>
    </source>
</evidence>
<comment type="catalytic activity">
    <reaction evidence="6">
        <text>L,L-cystathionine + H2O = L-homocysteine + pyruvate + NH4(+)</text>
        <dbReference type="Rhea" id="RHEA:13965"/>
        <dbReference type="ChEBI" id="CHEBI:15361"/>
        <dbReference type="ChEBI" id="CHEBI:15377"/>
        <dbReference type="ChEBI" id="CHEBI:28938"/>
        <dbReference type="ChEBI" id="CHEBI:58161"/>
        <dbReference type="ChEBI" id="CHEBI:58199"/>
    </reaction>
</comment>
<evidence type="ECO:0000256" key="3">
    <source>
        <dbReference type="ARBA" id="ARBA00022898"/>
    </source>
</evidence>
<evidence type="ECO:0000256" key="5">
    <source>
        <dbReference type="ARBA" id="ARBA00046315"/>
    </source>
</evidence>
<dbReference type="InterPro" id="IPR006233">
    <property type="entry name" value="Cys_b_lyase_bac"/>
</dbReference>
<dbReference type="NCBIfam" id="TIGR01324">
    <property type="entry name" value="cysta_beta_ly_B"/>
    <property type="match status" value="1"/>
</dbReference>
<keyword evidence="10" id="KW-1185">Reference proteome</keyword>
<dbReference type="SUPFAM" id="SSF53383">
    <property type="entry name" value="PLP-dependent transferases"/>
    <property type="match status" value="1"/>
</dbReference>
<evidence type="ECO:0000256" key="6">
    <source>
        <dbReference type="ARBA" id="ARBA00047517"/>
    </source>
</evidence>
<evidence type="ECO:0000313" key="10">
    <source>
        <dbReference type="Proteomes" id="UP001597304"/>
    </source>
</evidence>
<dbReference type="InterPro" id="IPR054542">
    <property type="entry name" value="Cys_met_metab_PP"/>
</dbReference>
<organism evidence="9 10">
    <name type="scientific">Ottowia flava</name>
    <dbReference type="NCBI Taxonomy" id="2675430"/>
    <lineage>
        <taxon>Bacteria</taxon>
        <taxon>Pseudomonadati</taxon>
        <taxon>Pseudomonadota</taxon>
        <taxon>Betaproteobacteria</taxon>
        <taxon>Burkholderiales</taxon>
        <taxon>Comamonadaceae</taxon>
        <taxon>Ottowia</taxon>
    </lineage>
</organism>
<dbReference type="Proteomes" id="UP001597304">
    <property type="component" value="Unassembled WGS sequence"/>
</dbReference>
<evidence type="ECO:0000256" key="2">
    <source>
        <dbReference type="ARBA" id="ARBA00009077"/>
    </source>
</evidence>
<gene>
    <name evidence="9" type="primary">metC</name>
    <name evidence="9" type="ORF">ACFSF0_00745</name>
</gene>
<dbReference type="PANTHER" id="PTHR43500:SF1">
    <property type="entry name" value="CYSTATHIONINE BETA-LYASE-RELATED"/>
    <property type="match status" value="1"/>
</dbReference>
<name>A0ABW4KLV7_9BURK</name>
<evidence type="ECO:0000313" key="9">
    <source>
        <dbReference type="EMBL" id="MFD1709124.1"/>
    </source>
</evidence>
<keyword evidence="3 8" id="KW-0663">Pyridoxal phosphate</keyword>
<sequence length="397" mass="43101">MLRTTSSTPKRSHDTLLIHAGRDPGAHSGMVNTPIFRGSTILSNSLEEWESRKQPDNPMASYGRFGTPTTRAFESALARLEGGYQSIVFPSGLSACTHSLLAMVRSGDHVLLSDSVYGPTRAFADRVLTRLGVAVEYFDPCIGAGIARQLRPNTRVVYVESPGSVSFEVQDVPAIAYAAHTVDALVLMDNTWATPLHFRAFEHGVDVSIQAATKYIVGHSDALLGAATANERAWPLLKNAAHDFGQTAGADDIYLALRGLRSLSVRLRQHAESGLRLAEFLQSHPAVAQVLHPALPSDPGHALWTRDFTGASGLFAIVLKPVGRDALCQLFDALELFGIGLSWGGFESLALPMDAPLRTIRPWAFEGPLIRIHAGLEDCDDLMRDMGQALDFMRRHG</sequence>
<proteinExistence type="inferred from homology"/>
<protein>
    <submittedName>
        <fullName evidence="9">Cystathionine beta-lyase</fullName>
        <ecNumber evidence="9">4.4.1.13</ecNumber>
    </submittedName>
</protein>